<evidence type="ECO:0008006" key="4">
    <source>
        <dbReference type="Google" id="ProtNLM"/>
    </source>
</evidence>
<accession>A0AAW7X3G8</accession>
<sequence length="144" mass="15588">MISRILTLIVVITLAACASEPTKQSTAQPVKPTRSGSAVTFEDLKLATAKGKDNRYGVLLGVFATRMDAQVQAEAYEGALSNVGLLDVPYVSLLVKDEHGRDYYVAIAGQYGDLGPAYYLQKLITRAVPGQYNLVVVPKAVWVR</sequence>
<comment type="caution">
    <text evidence="2">The sequence shown here is derived from an EMBL/GenBank/DDBJ whole genome shotgun (WGS) entry which is preliminary data.</text>
</comment>
<evidence type="ECO:0000313" key="2">
    <source>
        <dbReference type="EMBL" id="MDO6422102.1"/>
    </source>
</evidence>
<keyword evidence="1" id="KW-0732">Signal</keyword>
<feature type="chain" id="PRO_5043880222" description="SPOR domain-containing protein" evidence="1">
    <location>
        <begin position="19"/>
        <end position="144"/>
    </location>
</feature>
<dbReference type="Proteomes" id="UP001169760">
    <property type="component" value="Unassembled WGS sequence"/>
</dbReference>
<gene>
    <name evidence="2" type="ORF">Q4521_06430</name>
</gene>
<evidence type="ECO:0000313" key="3">
    <source>
        <dbReference type="Proteomes" id="UP001169760"/>
    </source>
</evidence>
<dbReference type="EMBL" id="JAUOPB010000004">
    <property type="protein sequence ID" value="MDO6422102.1"/>
    <property type="molecule type" value="Genomic_DNA"/>
</dbReference>
<name>A0AAW7X3G8_9GAMM</name>
<reference evidence="2" key="1">
    <citation type="submission" date="2023-07" db="EMBL/GenBank/DDBJ databases">
        <title>Genome content predicts the carbon catabolic preferences of heterotrophic bacteria.</title>
        <authorList>
            <person name="Gralka M."/>
        </authorList>
    </citation>
    <scope>NUCLEOTIDE SEQUENCE</scope>
    <source>
        <strain evidence="2">I3M17_2</strain>
    </source>
</reference>
<dbReference type="RefSeq" id="WP_216062544.1">
    <property type="nucleotide sequence ID" value="NZ_JAHKPP010000002.1"/>
</dbReference>
<organism evidence="2 3">
    <name type="scientific">Saccharophagus degradans</name>
    <dbReference type="NCBI Taxonomy" id="86304"/>
    <lineage>
        <taxon>Bacteria</taxon>
        <taxon>Pseudomonadati</taxon>
        <taxon>Pseudomonadota</taxon>
        <taxon>Gammaproteobacteria</taxon>
        <taxon>Cellvibrionales</taxon>
        <taxon>Cellvibrionaceae</taxon>
        <taxon>Saccharophagus</taxon>
    </lineage>
</organism>
<protein>
    <recommendedName>
        <fullName evidence="4">SPOR domain-containing protein</fullName>
    </recommendedName>
</protein>
<feature type="signal peptide" evidence="1">
    <location>
        <begin position="1"/>
        <end position="18"/>
    </location>
</feature>
<evidence type="ECO:0000256" key="1">
    <source>
        <dbReference type="SAM" id="SignalP"/>
    </source>
</evidence>
<proteinExistence type="predicted"/>
<dbReference type="AlphaFoldDB" id="A0AAW7X3G8"/>
<dbReference type="PROSITE" id="PS51257">
    <property type="entry name" value="PROKAR_LIPOPROTEIN"/>
    <property type="match status" value="1"/>
</dbReference>